<protein>
    <submittedName>
        <fullName evidence="2">Uncharacterized protein</fullName>
    </submittedName>
</protein>
<accession>A0A6L2JSD1</accession>
<dbReference type="EMBL" id="BKCJ010001192">
    <property type="protein sequence ID" value="GEU39572.1"/>
    <property type="molecule type" value="Genomic_DNA"/>
</dbReference>
<organism evidence="2">
    <name type="scientific">Tanacetum cinerariifolium</name>
    <name type="common">Dalmatian daisy</name>
    <name type="synonym">Chrysanthemum cinerariifolium</name>
    <dbReference type="NCBI Taxonomy" id="118510"/>
    <lineage>
        <taxon>Eukaryota</taxon>
        <taxon>Viridiplantae</taxon>
        <taxon>Streptophyta</taxon>
        <taxon>Embryophyta</taxon>
        <taxon>Tracheophyta</taxon>
        <taxon>Spermatophyta</taxon>
        <taxon>Magnoliopsida</taxon>
        <taxon>eudicotyledons</taxon>
        <taxon>Gunneridae</taxon>
        <taxon>Pentapetalae</taxon>
        <taxon>asterids</taxon>
        <taxon>campanulids</taxon>
        <taxon>Asterales</taxon>
        <taxon>Asteraceae</taxon>
        <taxon>Asteroideae</taxon>
        <taxon>Anthemideae</taxon>
        <taxon>Anthemidinae</taxon>
        <taxon>Tanacetum</taxon>
    </lineage>
</organism>
<evidence type="ECO:0000313" key="2">
    <source>
        <dbReference type="EMBL" id="GEU39572.1"/>
    </source>
</evidence>
<feature type="region of interest" description="Disordered" evidence="1">
    <location>
        <begin position="114"/>
        <end position="142"/>
    </location>
</feature>
<reference evidence="2" key="1">
    <citation type="journal article" date="2019" name="Sci. Rep.">
        <title>Draft genome of Tanacetum cinerariifolium, the natural source of mosquito coil.</title>
        <authorList>
            <person name="Yamashiro T."/>
            <person name="Shiraishi A."/>
            <person name="Satake H."/>
            <person name="Nakayama K."/>
        </authorList>
    </citation>
    <scope>NUCLEOTIDE SEQUENCE</scope>
</reference>
<name>A0A6L2JSD1_TANCI</name>
<evidence type="ECO:0000256" key="1">
    <source>
        <dbReference type="SAM" id="MobiDB-lite"/>
    </source>
</evidence>
<dbReference type="AlphaFoldDB" id="A0A6L2JSD1"/>
<comment type="caution">
    <text evidence="2">The sequence shown here is derived from an EMBL/GenBank/DDBJ whole genome shotgun (WGS) entry which is preliminary data.</text>
</comment>
<sequence>MLHLPSSMYLYMFVTFGLGLGKTIGFQVRHNKNIDDSYAIKNIVNIYKNLDSTFSASLVSSDVGHGTSHCPALCKTKVKDKKVNVEMVQECNFSNGETGADGVRFIHLEQLSPRFSSDSKKDSHSSDPSSRHRRPVDKDVYGTKLESKGTGRLVRYAQGKEVKGDVAKFSKVTYVHEKCLACNLRSETRSLILDLSGKFVMSGSTYALAVVPWETNDESLVRKSS</sequence>
<proteinExistence type="predicted"/>
<gene>
    <name evidence="2" type="ORF">Tci_011550</name>
</gene>